<dbReference type="InterPro" id="IPR029063">
    <property type="entry name" value="SAM-dependent_MTases_sf"/>
</dbReference>
<dbReference type="SUPFAM" id="SSF53335">
    <property type="entry name" value="S-adenosyl-L-methionine-dependent methyltransferases"/>
    <property type="match status" value="1"/>
</dbReference>
<evidence type="ECO:0000256" key="5">
    <source>
        <dbReference type="ARBA" id="ARBA00048391"/>
    </source>
</evidence>
<dbReference type="EMBL" id="CP042433">
    <property type="protein sequence ID" value="QEC54510.1"/>
    <property type="molecule type" value="Genomic_DNA"/>
</dbReference>
<dbReference type="InterPro" id="IPR050320">
    <property type="entry name" value="N5-glutamine_MTase"/>
</dbReference>
<keyword evidence="2 7" id="KW-0489">Methyltransferase</keyword>
<dbReference type="EC" id="2.1.1.297" evidence="1"/>
<dbReference type="GO" id="GO:0003676">
    <property type="term" value="F:nucleic acid binding"/>
    <property type="evidence" value="ECO:0007669"/>
    <property type="project" value="InterPro"/>
</dbReference>
<evidence type="ECO:0000313" key="7">
    <source>
        <dbReference type="EMBL" id="QEC54510.1"/>
    </source>
</evidence>
<proteinExistence type="predicted"/>
<reference evidence="7 8" key="1">
    <citation type="journal article" date="2015" name="Int. J. Syst. Evol. Microbiol.">
        <title>Flavisolibacter ginsenosidimutans sp. nov., with ginsenoside-converting activity isolated from soil used for cultivating ginseng.</title>
        <authorList>
            <person name="Zhao Y."/>
            <person name="Liu Q."/>
            <person name="Kang M.S."/>
            <person name="Jin F."/>
            <person name="Yu H."/>
            <person name="Im W.T."/>
        </authorList>
    </citation>
    <scope>NUCLEOTIDE SEQUENCE [LARGE SCALE GENOMIC DNA]</scope>
    <source>
        <strain evidence="7 8">Gsoil 636</strain>
    </source>
</reference>
<dbReference type="PANTHER" id="PTHR18895:SF74">
    <property type="entry name" value="MTRF1L RELEASE FACTOR GLUTAMINE METHYLTRANSFERASE"/>
    <property type="match status" value="1"/>
</dbReference>
<dbReference type="RefSeq" id="WP_146781503.1">
    <property type="nucleotide sequence ID" value="NZ_BAABIO010000006.1"/>
</dbReference>
<gene>
    <name evidence="7" type="primary">prmC</name>
    <name evidence="7" type="ORF">FSB75_00875</name>
</gene>
<comment type="catalytic activity">
    <reaction evidence="5">
        <text>L-glutaminyl-[peptide chain release factor] + S-adenosyl-L-methionine = N(5)-methyl-L-glutaminyl-[peptide chain release factor] + S-adenosyl-L-homocysteine + H(+)</text>
        <dbReference type="Rhea" id="RHEA:42896"/>
        <dbReference type="Rhea" id="RHEA-COMP:10271"/>
        <dbReference type="Rhea" id="RHEA-COMP:10272"/>
        <dbReference type="ChEBI" id="CHEBI:15378"/>
        <dbReference type="ChEBI" id="CHEBI:30011"/>
        <dbReference type="ChEBI" id="CHEBI:57856"/>
        <dbReference type="ChEBI" id="CHEBI:59789"/>
        <dbReference type="ChEBI" id="CHEBI:61891"/>
        <dbReference type="EC" id="2.1.1.297"/>
    </reaction>
</comment>
<dbReference type="OrthoDB" id="9800643at2"/>
<organism evidence="7 8">
    <name type="scientific">Flavisolibacter ginsenosidimutans</name>
    <dbReference type="NCBI Taxonomy" id="661481"/>
    <lineage>
        <taxon>Bacteria</taxon>
        <taxon>Pseudomonadati</taxon>
        <taxon>Bacteroidota</taxon>
        <taxon>Chitinophagia</taxon>
        <taxon>Chitinophagales</taxon>
        <taxon>Chitinophagaceae</taxon>
        <taxon>Flavisolibacter</taxon>
    </lineage>
</organism>
<dbReference type="KEGG" id="fgg:FSB75_00875"/>
<dbReference type="CDD" id="cd02440">
    <property type="entry name" value="AdoMet_MTases"/>
    <property type="match status" value="1"/>
</dbReference>
<keyword evidence="4" id="KW-0949">S-adenosyl-L-methionine</keyword>
<evidence type="ECO:0000313" key="8">
    <source>
        <dbReference type="Proteomes" id="UP000321204"/>
    </source>
</evidence>
<feature type="domain" description="Methyltransferase small" evidence="6">
    <location>
        <begin position="126"/>
        <end position="208"/>
    </location>
</feature>
<dbReference type="InterPro" id="IPR002052">
    <property type="entry name" value="DNA_methylase_N6_adenine_CS"/>
</dbReference>
<dbReference type="GO" id="GO:0102559">
    <property type="term" value="F:peptide chain release factor N(5)-glutamine methyltransferase activity"/>
    <property type="evidence" value="ECO:0007669"/>
    <property type="project" value="UniProtKB-EC"/>
</dbReference>
<sequence>MNRREARKRLIEHFEKDHDKSESKAMANFILTIFCGPDDNHFSFFNDQELTEEQVRKVNDLIRKSKGIEPVQYVMKQAHFYGLDLYVDNAVLIPRPETEELVDWIVKDVKASKKKVFEDYLTQADATKELKILDIGTGSGCIALALKNAIPKAEVWGCDVSDEALNVARRNGAQLNIRVDFQSVDILDEAQQKSLPTVDIIVSNPPYIPVAEKDTMPLNVVQHEPHTALFVPDNDALIFYKAIAHFAKKRLYKHGAIYLEIHENLGKEVVSLFEQEGYAVELRKDMQGKDRMVKAVRSET</sequence>
<dbReference type="InterPro" id="IPR019874">
    <property type="entry name" value="RF_methyltr_PrmC"/>
</dbReference>
<evidence type="ECO:0000256" key="1">
    <source>
        <dbReference type="ARBA" id="ARBA00012771"/>
    </source>
</evidence>
<keyword evidence="8" id="KW-1185">Reference proteome</keyword>
<dbReference type="PANTHER" id="PTHR18895">
    <property type="entry name" value="HEMK METHYLTRANSFERASE"/>
    <property type="match status" value="1"/>
</dbReference>
<protein>
    <recommendedName>
        <fullName evidence="1">peptide chain release factor N(5)-glutamine methyltransferase</fullName>
        <ecNumber evidence="1">2.1.1.297</ecNumber>
    </recommendedName>
</protein>
<keyword evidence="3 7" id="KW-0808">Transferase</keyword>
<evidence type="ECO:0000259" key="6">
    <source>
        <dbReference type="Pfam" id="PF05175"/>
    </source>
</evidence>
<dbReference type="NCBIfam" id="TIGR03534">
    <property type="entry name" value="RF_mod_PrmC"/>
    <property type="match status" value="1"/>
</dbReference>
<dbReference type="NCBIfam" id="TIGR00536">
    <property type="entry name" value="hemK_fam"/>
    <property type="match status" value="1"/>
</dbReference>
<dbReference type="Pfam" id="PF05175">
    <property type="entry name" value="MTS"/>
    <property type="match status" value="1"/>
</dbReference>
<dbReference type="GO" id="GO:0032259">
    <property type="term" value="P:methylation"/>
    <property type="evidence" value="ECO:0007669"/>
    <property type="project" value="UniProtKB-KW"/>
</dbReference>
<dbReference type="InterPro" id="IPR007848">
    <property type="entry name" value="Small_mtfrase_dom"/>
</dbReference>
<dbReference type="Proteomes" id="UP000321204">
    <property type="component" value="Chromosome"/>
</dbReference>
<evidence type="ECO:0000256" key="3">
    <source>
        <dbReference type="ARBA" id="ARBA00022679"/>
    </source>
</evidence>
<accession>A0A5B8UEI3</accession>
<evidence type="ECO:0000256" key="4">
    <source>
        <dbReference type="ARBA" id="ARBA00022691"/>
    </source>
</evidence>
<evidence type="ECO:0000256" key="2">
    <source>
        <dbReference type="ARBA" id="ARBA00022603"/>
    </source>
</evidence>
<dbReference type="InterPro" id="IPR004556">
    <property type="entry name" value="HemK-like"/>
</dbReference>
<dbReference type="Gene3D" id="1.10.8.10">
    <property type="entry name" value="DNA helicase RuvA subunit, C-terminal domain"/>
    <property type="match status" value="1"/>
</dbReference>
<dbReference type="AlphaFoldDB" id="A0A5B8UEI3"/>
<dbReference type="Gene3D" id="3.40.50.150">
    <property type="entry name" value="Vaccinia Virus protein VP39"/>
    <property type="match status" value="1"/>
</dbReference>
<name>A0A5B8UEI3_9BACT</name>
<dbReference type="PROSITE" id="PS00092">
    <property type="entry name" value="N6_MTASE"/>
    <property type="match status" value="1"/>
</dbReference>